<proteinExistence type="predicted"/>
<keyword evidence="4" id="KW-1185">Reference proteome</keyword>
<name>A0AA49JSN7_9BACT</name>
<keyword evidence="1" id="KW-1133">Transmembrane helix</keyword>
<dbReference type="AlphaFoldDB" id="A0AA49JSN7"/>
<dbReference type="EMBL" id="CP130612">
    <property type="protein sequence ID" value="WKW11266.1"/>
    <property type="molecule type" value="Genomic_DNA"/>
</dbReference>
<evidence type="ECO:0000313" key="2">
    <source>
        <dbReference type="EMBL" id="WKW11266.1"/>
    </source>
</evidence>
<evidence type="ECO:0000256" key="1">
    <source>
        <dbReference type="SAM" id="Phobius"/>
    </source>
</evidence>
<protein>
    <submittedName>
        <fullName evidence="2">Uncharacterized protein</fullName>
    </submittedName>
</protein>
<evidence type="ECO:0000313" key="3">
    <source>
        <dbReference type="EMBL" id="WKW14176.1"/>
    </source>
</evidence>
<keyword evidence="1" id="KW-0472">Membrane</keyword>
<sequence>MLFQVGCYSYLPLQTELPRSPEVKVLLNDRGRVQVGDGMGPFVEAVEGVVAGEDSSAVRLKVSRVVYLRGGTAVWAGEEVAIQRSGIMGYQGRQFSKGRSWALAGLTAAVVIYSIFAVSLDVFGDEGDDVCRGQGCGPNEQIRW</sequence>
<accession>A0AA49JY62</accession>
<feature type="transmembrane region" description="Helical" evidence="1">
    <location>
        <begin position="101"/>
        <end position="120"/>
    </location>
</feature>
<gene>
    <name evidence="2" type="ORF">Strain138_000507</name>
    <name evidence="3" type="ORF">Strain318_000507</name>
</gene>
<dbReference type="Proteomes" id="UP001229955">
    <property type="component" value="Chromosome"/>
</dbReference>
<dbReference type="KEGG" id="pspc:Strain318_000507"/>
<accession>A0AA49JSN7</accession>
<organism evidence="2">
    <name type="scientific">Pseudogemmatithrix spongiicola</name>
    <dbReference type="NCBI Taxonomy" id="3062599"/>
    <lineage>
        <taxon>Bacteria</taxon>
        <taxon>Pseudomonadati</taxon>
        <taxon>Gemmatimonadota</taxon>
        <taxon>Gemmatimonadia</taxon>
        <taxon>Gemmatimonadales</taxon>
        <taxon>Gemmatimonadaceae</taxon>
        <taxon>Pseudogemmatithrix</taxon>
    </lineage>
</organism>
<keyword evidence="1" id="KW-0812">Transmembrane</keyword>
<dbReference type="RefSeq" id="WP_367886966.1">
    <property type="nucleotide sequence ID" value="NZ_CP130612.1"/>
</dbReference>
<dbReference type="EMBL" id="CP130613">
    <property type="protein sequence ID" value="WKW14176.1"/>
    <property type="molecule type" value="Genomic_DNA"/>
</dbReference>
<evidence type="ECO:0000313" key="4">
    <source>
        <dbReference type="Proteomes" id="UP001229955"/>
    </source>
</evidence>
<reference evidence="2" key="1">
    <citation type="submission" date="2023-07" db="EMBL/GenBank/DDBJ databases">
        <authorList>
            <person name="Haufschild T."/>
            <person name="Kallscheuer N."/>
            <person name="Hammer J."/>
            <person name="Kohn T."/>
            <person name="Kabuu M."/>
            <person name="Jogler M."/>
            <person name="Wohfarth N."/>
            <person name="Heuer A."/>
            <person name="Rohde M."/>
            <person name="van Teeseling M.C.F."/>
            <person name="Jogler C."/>
        </authorList>
    </citation>
    <scope>NUCLEOTIDE SEQUENCE</scope>
    <source>
        <strain evidence="2">Strain 138</strain>
        <strain evidence="3">Strain 318</strain>
    </source>
</reference>